<keyword evidence="6" id="KW-0479">Metal-binding</keyword>
<comment type="similarity">
    <text evidence="16">Belongs to the TRAFAC class TrmE-Era-EngA-EngB-Septin-like GTPase superfamily. AIG1/Toc34/Toc159-like paraseptin GTPase family. TOC159 subfamily.</text>
</comment>
<reference evidence="18" key="1">
    <citation type="journal article" date="2018" name="DNA Res.">
        <title>Multiple hybrid de novo genome assembly of finger millet, an orphan allotetraploid crop.</title>
        <authorList>
            <person name="Hatakeyama M."/>
            <person name="Aluri S."/>
            <person name="Balachadran M.T."/>
            <person name="Sivarajan S.R."/>
            <person name="Patrignani A."/>
            <person name="Gruter S."/>
            <person name="Poveda L."/>
            <person name="Shimizu-Inatsugi R."/>
            <person name="Baeten J."/>
            <person name="Francoijs K.J."/>
            <person name="Nataraja K.N."/>
            <person name="Reddy Y.A.N."/>
            <person name="Phadnis S."/>
            <person name="Ravikumar R.L."/>
            <person name="Schlapbach R."/>
            <person name="Sreeman S.M."/>
            <person name="Shimizu K.K."/>
        </authorList>
    </citation>
    <scope>NUCLEOTIDE SEQUENCE</scope>
</reference>
<dbReference type="PANTHER" id="PTHR10903:SF68">
    <property type="entry name" value="TRANSLOCASE OF CHLOROPLAST 90, CHLOROPLASTIC"/>
    <property type="match status" value="1"/>
</dbReference>
<dbReference type="EMBL" id="BQKI01000002">
    <property type="protein sequence ID" value="GJM87770.1"/>
    <property type="molecule type" value="Genomic_DNA"/>
</dbReference>
<evidence type="ECO:0000313" key="18">
    <source>
        <dbReference type="EMBL" id="GJM87770.1"/>
    </source>
</evidence>
<keyword evidence="8" id="KW-0378">Hydrolase</keyword>
<dbReference type="GO" id="GO:0009707">
    <property type="term" value="C:chloroplast outer membrane"/>
    <property type="evidence" value="ECO:0007669"/>
    <property type="project" value="UniProtKB-SubCell"/>
</dbReference>
<dbReference type="InterPro" id="IPR027417">
    <property type="entry name" value="P-loop_NTPase"/>
</dbReference>
<dbReference type="SUPFAM" id="SSF52540">
    <property type="entry name" value="P-loop containing nucleoside triphosphate hydrolases"/>
    <property type="match status" value="1"/>
</dbReference>
<organism evidence="18 19">
    <name type="scientific">Eleusine coracana subsp. coracana</name>
    <dbReference type="NCBI Taxonomy" id="191504"/>
    <lineage>
        <taxon>Eukaryota</taxon>
        <taxon>Viridiplantae</taxon>
        <taxon>Streptophyta</taxon>
        <taxon>Embryophyta</taxon>
        <taxon>Tracheophyta</taxon>
        <taxon>Spermatophyta</taxon>
        <taxon>Magnoliopsida</taxon>
        <taxon>Liliopsida</taxon>
        <taxon>Poales</taxon>
        <taxon>Poaceae</taxon>
        <taxon>PACMAD clade</taxon>
        <taxon>Chloridoideae</taxon>
        <taxon>Cynodonteae</taxon>
        <taxon>Eleusininae</taxon>
        <taxon>Eleusine</taxon>
    </lineage>
</organism>
<evidence type="ECO:0000256" key="8">
    <source>
        <dbReference type="ARBA" id="ARBA00022801"/>
    </source>
</evidence>
<dbReference type="GO" id="GO:0046872">
    <property type="term" value="F:metal ion binding"/>
    <property type="evidence" value="ECO:0007669"/>
    <property type="project" value="UniProtKB-KW"/>
</dbReference>
<dbReference type="GO" id="GO:0005525">
    <property type="term" value="F:GTP binding"/>
    <property type="evidence" value="ECO:0007669"/>
    <property type="project" value="UniProtKB-KW"/>
</dbReference>
<dbReference type="AlphaFoldDB" id="A0AAV5BQ04"/>
<keyword evidence="11" id="KW-0653">Protein transport</keyword>
<dbReference type="InterPro" id="IPR006703">
    <property type="entry name" value="G_AIG1"/>
</dbReference>
<dbReference type="GO" id="GO:0016787">
    <property type="term" value="F:hydrolase activity"/>
    <property type="evidence" value="ECO:0007669"/>
    <property type="project" value="UniProtKB-KW"/>
</dbReference>
<dbReference type="GO" id="GO:0015031">
    <property type="term" value="P:protein transport"/>
    <property type="evidence" value="ECO:0007669"/>
    <property type="project" value="UniProtKB-KW"/>
</dbReference>
<evidence type="ECO:0000256" key="10">
    <source>
        <dbReference type="ARBA" id="ARBA00022842"/>
    </source>
</evidence>
<evidence type="ECO:0000256" key="1">
    <source>
        <dbReference type="ARBA" id="ARBA00001946"/>
    </source>
</evidence>
<evidence type="ECO:0000256" key="13">
    <source>
        <dbReference type="ARBA" id="ARBA00023134"/>
    </source>
</evidence>
<evidence type="ECO:0000256" key="4">
    <source>
        <dbReference type="ARBA" id="ARBA00022640"/>
    </source>
</evidence>
<evidence type="ECO:0000256" key="3">
    <source>
        <dbReference type="ARBA" id="ARBA00022528"/>
    </source>
</evidence>
<dbReference type="PROSITE" id="PS51720">
    <property type="entry name" value="G_AIG1"/>
    <property type="match status" value="1"/>
</dbReference>
<dbReference type="Pfam" id="PF04548">
    <property type="entry name" value="AIG1"/>
    <property type="match status" value="1"/>
</dbReference>
<dbReference type="PANTHER" id="PTHR10903">
    <property type="entry name" value="GTPASE, IMAP FAMILY MEMBER-RELATED"/>
    <property type="match status" value="1"/>
</dbReference>
<dbReference type="Gene3D" id="3.40.50.300">
    <property type="entry name" value="P-loop containing nucleotide triphosphate hydrolases"/>
    <property type="match status" value="1"/>
</dbReference>
<dbReference type="Pfam" id="PF11886">
    <property type="entry name" value="TOC159_MAD"/>
    <property type="match status" value="1"/>
</dbReference>
<evidence type="ECO:0000256" key="7">
    <source>
        <dbReference type="ARBA" id="ARBA00022741"/>
    </source>
</evidence>
<keyword evidence="9" id="KW-1002">Plastid outer membrane</keyword>
<evidence type="ECO:0000256" key="5">
    <source>
        <dbReference type="ARBA" id="ARBA00022692"/>
    </source>
</evidence>
<keyword evidence="4" id="KW-0934">Plastid</keyword>
<gene>
    <name evidence="18" type="primary">ga03761</name>
    <name evidence="18" type="ORF">PR202_ga03761</name>
</gene>
<keyword evidence="13" id="KW-0342">GTP-binding</keyword>
<dbReference type="Proteomes" id="UP001054889">
    <property type="component" value="Unassembled WGS sequence"/>
</dbReference>
<keyword evidence="5" id="KW-0812">Transmembrane</keyword>
<dbReference type="GO" id="GO:0045036">
    <property type="term" value="P:protein targeting to chloroplast"/>
    <property type="evidence" value="ECO:0007669"/>
    <property type="project" value="TreeGrafter"/>
</dbReference>
<keyword evidence="14" id="KW-0472">Membrane</keyword>
<evidence type="ECO:0000256" key="11">
    <source>
        <dbReference type="ARBA" id="ARBA00022927"/>
    </source>
</evidence>
<dbReference type="InterPro" id="IPR024283">
    <property type="entry name" value="TOC159_MAD"/>
</dbReference>
<protein>
    <recommendedName>
        <fullName evidence="17">AIG1-type G domain-containing protein</fullName>
    </recommendedName>
</protein>
<evidence type="ECO:0000256" key="15">
    <source>
        <dbReference type="ARBA" id="ARBA00023766"/>
    </source>
</evidence>
<keyword evidence="12" id="KW-1133">Transmembrane helix</keyword>
<keyword evidence="3" id="KW-0150">Chloroplast</keyword>
<evidence type="ECO:0000313" key="19">
    <source>
        <dbReference type="Proteomes" id="UP001054889"/>
    </source>
</evidence>
<evidence type="ECO:0000256" key="9">
    <source>
        <dbReference type="ARBA" id="ARBA00022805"/>
    </source>
</evidence>
<evidence type="ECO:0000256" key="16">
    <source>
        <dbReference type="ARBA" id="ARBA00023775"/>
    </source>
</evidence>
<name>A0AAV5BQ04_ELECO</name>
<evidence type="ECO:0000256" key="2">
    <source>
        <dbReference type="ARBA" id="ARBA00022448"/>
    </source>
</evidence>
<comment type="caution">
    <text evidence="18">The sequence shown here is derived from an EMBL/GenBank/DDBJ whole genome shotgun (WGS) entry which is preliminary data.</text>
</comment>
<keyword evidence="7" id="KW-0547">Nucleotide-binding</keyword>
<keyword evidence="10" id="KW-0460">Magnesium</keyword>
<comment type="subcellular location">
    <subcellularLocation>
        <location evidence="15">Plastid</location>
        <location evidence="15">Chloroplast outer membrane</location>
        <topology evidence="15">Single-pass membrane protein</topology>
    </subcellularLocation>
</comment>
<reference evidence="18" key="2">
    <citation type="submission" date="2021-12" db="EMBL/GenBank/DDBJ databases">
        <title>Resequencing data analysis of finger millet.</title>
        <authorList>
            <person name="Hatakeyama M."/>
            <person name="Aluri S."/>
            <person name="Balachadran M.T."/>
            <person name="Sivarajan S.R."/>
            <person name="Poveda L."/>
            <person name="Shimizu-Inatsugi R."/>
            <person name="Schlapbach R."/>
            <person name="Sreeman S.M."/>
            <person name="Shimizu K.K."/>
        </authorList>
    </citation>
    <scope>NUCLEOTIDE SEQUENCE</scope>
</reference>
<evidence type="ECO:0000256" key="6">
    <source>
        <dbReference type="ARBA" id="ARBA00022723"/>
    </source>
</evidence>
<dbReference type="InterPro" id="IPR045058">
    <property type="entry name" value="GIMA/IAN/Toc"/>
</dbReference>
<proteinExistence type="inferred from homology"/>
<keyword evidence="19" id="KW-1185">Reference proteome</keyword>
<evidence type="ECO:0000256" key="12">
    <source>
        <dbReference type="ARBA" id="ARBA00022989"/>
    </source>
</evidence>
<keyword evidence="2" id="KW-0813">Transport</keyword>
<comment type="cofactor">
    <cofactor evidence="1">
        <name>Mg(2+)</name>
        <dbReference type="ChEBI" id="CHEBI:18420"/>
    </cofactor>
</comment>
<sequence length="689" mass="76459">MLMNFRDWISYRLGSSLLSARPFALDDGASEGDAHGTTPNEFVGTISANRFPSNDSRASEVGTSPHAGAIHSGLLHPDDDNKMSDPLRKVEALQFKFLRLVYRMGVPPNTDVVAQVLYRLQLANLIKAGESDARRTNLAINKARVIAAQQEAPGGPDLDLPLRILLLGKTGAGKSATINSMFDERMVTTGALHPATDRIKKIEGTIKGLRVTVIDTPGLMPHYQSQRKNRKILHSVKRFIKRTPPDIVLYFERVDHVNSKYSDYPLLKLMTDILGSSMWFSTVLVMTHCCSSPPEGPDGYPLEYDAYTRYCKNVVQRHIQAAVSNTQLDNPVVLADNHPMCRRNTKGERVLPNGQKSAYLDELDYRETLYLKKQWKEGIRSQKLAEAQNNDASSAVHDDYEESTSPDVVHLSDMEIPLSFDSDHPVHRYRHVITDDQLFRPVLDPQGWDHDIGFDGINFEASKEVKKKVSAAVAGQMRKDKEDMYVQSECSVSYSDQRGYSASGGLDMQTANRDLVCTIHGDAKFRNMSWNATGAGISIIKFGTKYFTGAKLEDAITIGKRVQLAANAGRMTGCGQVAHGGGMEITIRGKDYPVREECVTIAVTSLSFEKETVIGGNLQSDFRVGRGLKMSVSANLNSRNLGRLTIRTSTSDHAEIGLIVAFSLIQFFLRRISARTDKGEQQSDSYMDD</sequence>
<evidence type="ECO:0000259" key="17">
    <source>
        <dbReference type="PROSITE" id="PS51720"/>
    </source>
</evidence>
<feature type="domain" description="AIG1-type G" evidence="17">
    <location>
        <begin position="159"/>
        <end position="389"/>
    </location>
</feature>
<evidence type="ECO:0000256" key="14">
    <source>
        <dbReference type="ARBA" id="ARBA00023136"/>
    </source>
</evidence>
<dbReference type="FunFam" id="3.40.50.300:FF:000413">
    <property type="entry name" value="Translocase of chloroplast 120, chloroplastic"/>
    <property type="match status" value="1"/>
</dbReference>
<accession>A0AAV5BQ04</accession>